<gene>
    <name evidence="1" type="ORF">NIOZUU159_00038</name>
</gene>
<dbReference type="EMBL" id="MW030577">
    <property type="protein sequence ID" value="QPI16550.1"/>
    <property type="molecule type" value="Genomic_DNA"/>
</dbReference>
<accession>A0A7S9SUK8</accession>
<evidence type="ECO:0000313" key="1">
    <source>
        <dbReference type="EMBL" id="QPI16550.1"/>
    </source>
</evidence>
<dbReference type="GO" id="GO:0004806">
    <property type="term" value="F:triacylglycerol lipase activity"/>
    <property type="evidence" value="ECO:0007669"/>
    <property type="project" value="TreeGrafter"/>
</dbReference>
<dbReference type="InterPro" id="IPR033562">
    <property type="entry name" value="PLPL"/>
</dbReference>
<dbReference type="SUPFAM" id="SSF52151">
    <property type="entry name" value="FabD/lysophospholipase-like"/>
    <property type="match status" value="1"/>
</dbReference>
<reference evidence="1" key="1">
    <citation type="submission" date="2020-08" db="EMBL/GenBank/DDBJ databases">
        <title>Bridging the membrane lipid divide: bacteria of the FCB group superphylum have the potential to synthesize archaeal ether lipids.</title>
        <authorList>
            <person name="Villanueva L."/>
            <person name="von Meijenfeldt F.A.B."/>
            <person name="Westbye A.B."/>
            <person name="Yadav S."/>
            <person name="Hopmans E.C."/>
            <person name="Dutilh B.E."/>
            <person name="Sinninghe Damste J.S."/>
        </authorList>
    </citation>
    <scope>NUCLEOTIDE SEQUENCE</scope>
    <source>
        <strain evidence="1">NIOZ-UU159</strain>
    </source>
</reference>
<dbReference type="GO" id="GO:0016020">
    <property type="term" value="C:membrane"/>
    <property type="evidence" value="ECO:0007669"/>
    <property type="project" value="TreeGrafter"/>
</dbReference>
<evidence type="ECO:0008006" key="2">
    <source>
        <dbReference type="Google" id="ProtNLM"/>
    </source>
</evidence>
<dbReference type="GO" id="GO:0019433">
    <property type="term" value="P:triglyceride catabolic process"/>
    <property type="evidence" value="ECO:0007669"/>
    <property type="project" value="TreeGrafter"/>
</dbReference>
<sequence>MKYLSLIILFVNIISIAKAFTNINIYGTGLFLPYSIGVIGYIKKNIVIPDYKITGISGGAWCSLLYTQEDDLSNHDKIWSYTIGDNVTKLKIQGDLKIFQKNVEDNLKLRYKKKEPKNLNKISIISTKLDGALFKMKTEEKDDFIDIDDLINYCLCSSYLPYLSGSTFSKKYKGNRYIDGDIKYDYKNVNETNKIIIHRHMWGRKFKPNNYLYIDKEKSRELFELGWNDTEKNKKEIISKIVY</sequence>
<name>A0A7S9SUK8_9VIRU</name>
<dbReference type="GO" id="GO:0055088">
    <property type="term" value="P:lipid homeostasis"/>
    <property type="evidence" value="ECO:0007669"/>
    <property type="project" value="TreeGrafter"/>
</dbReference>
<proteinExistence type="predicted"/>
<protein>
    <recommendedName>
        <fullName evidence="2">PNPLA domain-containing protein</fullName>
    </recommendedName>
</protein>
<dbReference type="InterPro" id="IPR016035">
    <property type="entry name" value="Acyl_Trfase/lysoPLipase"/>
</dbReference>
<dbReference type="PANTHER" id="PTHR12406:SF7">
    <property type="entry name" value="PATATIN-LIKE PHOSPHOLIPASE DOMAIN-CONTAINING PROTEIN 4"/>
    <property type="match status" value="1"/>
</dbReference>
<dbReference type="PANTHER" id="PTHR12406">
    <property type="entry name" value="CALCIUM-INDEPENDENT PHOSPHOLIPASE A2 IPLA2 -RELATED"/>
    <property type="match status" value="1"/>
</dbReference>
<organism evidence="1">
    <name type="scientific">Virus NIOZ-UU159</name>
    <dbReference type="NCBI Taxonomy" id="2763270"/>
    <lineage>
        <taxon>Viruses</taxon>
    </lineage>
</organism>